<evidence type="ECO:0000313" key="3">
    <source>
        <dbReference type="EMBL" id="MBP2402323.1"/>
    </source>
</evidence>
<comment type="caution">
    <text evidence="3">The sequence shown here is derived from an EMBL/GenBank/DDBJ whole genome shotgun (WGS) entry which is preliminary data.</text>
</comment>
<dbReference type="Proteomes" id="UP001519291">
    <property type="component" value="Unassembled WGS sequence"/>
</dbReference>
<accession>A0ABS4Y0N0</accession>
<sequence>MSAQSRIVAVTVLTAATGAVLWPVAGAFAADKDHRPAARTVTQQVLLPDGSRARLHSGSAGASVDVISRGTRRTLDATRPAADAGRLHLRILGGDGTHPTLRAALDGSRLTHYYDFASGSLRYTPDGSDLDRPAATGDTLKDYRRGARTAAAPATHAAPAGDATRADLRTERHTDASGDHADSRTGSRTDDSENGAAVSGKDDGTQHGTRLATSSNPVKRVVQAGAAINGRHDIGAPALAGAVLLTLGGGAYAVRFAVRRSGRADA</sequence>
<name>A0ABS4Y0N0_9ACTN</name>
<feature type="compositionally biased region" description="Low complexity" evidence="1">
    <location>
        <begin position="148"/>
        <end position="163"/>
    </location>
</feature>
<gene>
    <name evidence="3" type="ORF">JO379_001792</name>
</gene>
<feature type="transmembrane region" description="Helical" evidence="2">
    <location>
        <begin position="238"/>
        <end position="258"/>
    </location>
</feature>
<dbReference type="EMBL" id="JAGIOH010000001">
    <property type="protein sequence ID" value="MBP2402323.1"/>
    <property type="molecule type" value="Genomic_DNA"/>
</dbReference>
<dbReference type="GeneID" id="91568661"/>
<dbReference type="RefSeq" id="WP_209514530.1">
    <property type="nucleotide sequence ID" value="NZ_JAGIOH010000001.1"/>
</dbReference>
<evidence type="ECO:0000256" key="2">
    <source>
        <dbReference type="SAM" id="Phobius"/>
    </source>
</evidence>
<reference evidence="3 4" key="1">
    <citation type="submission" date="2021-03" db="EMBL/GenBank/DDBJ databases">
        <title>Sequencing the genomes of 1000 actinobacteria strains.</title>
        <authorList>
            <person name="Klenk H.-P."/>
        </authorList>
    </citation>
    <scope>NUCLEOTIDE SEQUENCE [LARGE SCALE GENOMIC DNA]</scope>
    <source>
        <strain evidence="3 4">DSM 41480</strain>
    </source>
</reference>
<keyword evidence="2" id="KW-1133">Transmembrane helix</keyword>
<feature type="compositionally biased region" description="Polar residues" evidence="1">
    <location>
        <begin position="206"/>
        <end position="215"/>
    </location>
</feature>
<protein>
    <submittedName>
        <fullName evidence="3">Uncharacterized protein</fullName>
    </submittedName>
</protein>
<feature type="region of interest" description="Disordered" evidence="1">
    <location>
        <begin position="122"/>
        <end position="141"/>
    </location>
</feature>
<evidence type="ECO:0000256" key="1">
    <source>
        <dbReference type="SAM" id="MobiDB-lite"/>
    </source>
</evidence>
<proteinExistence type="predicted"/>
<organism evidence="3 4">
    <name type="scientific">Streptomyces syringium</name>
    <dbReference type="NCBI Taxonomy" id="76729"/>
    <lineage>
        <taxon>Bacteria</taxon>
        <taxon>Bacillati</taxon>
        <taxon>Actinomycetota</taxon>
        <taxon>Actinomycetes</taxon>
        <taxon>Kitasatosporales</taxon>
        <taxon>Streptomycetaceae</taxon>
        <taxon>Streptomyces</taxon>
    </lineage>
</organism>
<feature type="compositionally biased region" description="Basic and acidic residues" evidence="1">
    <location>
        <begin position="164"/>
        <end position="191"/>
    </location>
</feature>
<feature type="region of interest" description="Disordered" evidence="1">
    <location>
        <begin position="147"/>
        <end position="215"/>
    </location>
</feature>
<evidence type="ECO:0000313" key="4">
    <source>
        <dbReference type="Proteomes" id="UP001519291"/>
    </source>
</evidence>
<keyword evidence="2" id="KW-0472">Membrane</keyword>
<keyword evidence="4" id="KW-1185">Reference proteome</keyword>
<keyword evidence="2" id="KW-0812">Transmembrane</keyword>